<dbReference type="RefSeq" id="XP_007391145.1">
    <property type="nucleotide sequence ID" value="XM_007391083.1"/>
</dbReference>
<accession>K5WCQ1</accession>
<dbReference type="GeneID" id="18920356"/>
<dbReference type="Proteomes" id="UP000008370">
    <property type="component" value="Unassembled WGS sequence"/>
</dbReference>
<gene>
    <name evidence="1" type="ORF">PHACADRAFT_82341</name>
</gene>
<evidence type="ECO:0000313" key="1">
    <source>
        <dbReference type="EMBL" id="EKM61743.1"/>
    </source>
</evidence>
<proteinExistence type="predicted"/>
<sequence length="72" mass="8201">LLHIPDDIRNCGSLCITWSFYMEQYCSFLKHALQSRSQPWRNLDKRVKALAYQSQLRVKGSGSGIMAANAVQ</sequence>
<dbReference type="KEGG" id="pco:PHACADRAFT_82341"/>
<dbReference type="EMBL" id="JH930468">
    <property type="protein sequence ID" value="EKM61743.1"/>
    <property type="molecule type" value="Genomic_DNA"/>
</dbReference>
<dbReference type="AlphaFoldDB" id="K5WCQ1"/>
<organism evidence="1 2">
    <name type="scientific">Phanerochaete carnosa (strain HHB-10118-sp)</name>
    <name type="common">White-rot fungus</name>
    <name type="synonym">Peniophora carnosa</name>
    <dbReference type="NCBI Taxonomy" id="650164"/>
    <lineage>
        <taxon>Eukaryota</taxon>
        <taxon>Fungi</taxon>
        <taxon>Dikarya</taxon>
        <taxon>Basidiomycota</taxon>
        <taxon>Agaricomycotina</taxon>
        <taxon>Agaricomycetes</taxon>
        <taxon>Polyporales</taxon>
        <taxon>Phanerochaetaceae</taxon>
        <taxon>Phanerochaete</taxon>
    </lineage>
</organism>
<dbReference type="InParanoid" id="K5WCQ1"/>
<keyword evidence="2" id="KW-1185">Reference proteome</keyword>
<feature type="non-terminal residue" evidence="1">
    <location>
        <position position="1"/>
    </location>
</feature>
<dbReference type="HOGENOM" id="CLU_197758_0_0_1"/>
<name>K5WCQ1_PHACS</name>
<reference evidence="1 2" key="1">
    <citation type="journal article" date="2012" name="BMC Genomics">
        <title>Comparative genomics of the white-rot fungi, Phanerochaete carnosa and P. chrysosporium, to elucidate the genetic basis of the distinct wood types they colonize.</title>
        <authorList>
            <person name="Suzuki H."/>
            <person name="MacDonald J."/>
            <person name="Syed K."/>
            <person name="Salamov A."/>
            <person name="Hori C."/>
            <person name="Aerts A."/>
            <person name="Henrissat B."/>
            <person name="Wiebenga A."/>
            <person name="vanKuyk P.A."/>
            <person name="Barry K."/>
            <person name="Lindquist E."/>
            <person name="LaButti K."/>
            <person name="Lapidus A."/>
            <person name="Lucas S."/>
            <person name="Coutinho P."/>
            <person name="Gong Y."/>
            <person name="Samejima M."/>
            <person name="Mahadevan R."/>
            <person name="Abou-Zaid M."/>
            <person name="de Vries R.P."/>
            <person name="Igarashi K."/>
            <person name="Yadav J.S."/>
            <person name="Grigoriev I.V."/>
            <person name="Master E.R."/>
        </authorList>
    </citation>
    <scope>NUCLEOTIDE SEQUENCE [LARGE SCALE GENOMIC DNA]</scope>
    <source>
        <strain evidence="1 2">HHB-10118-sp</strain>
    </source>
</reference>
<protein>
    <submittedName>
        <fullName evidence="1">Uncharacterized protein</fullName>
    </submittedName>
</protein>
<evidence type="ECO:0000313" key="2">
    <source>
        <dbReference type="Proteomes" id="UP000008370"/>
    </source>
</evidence>
<dbReference type="OrthoDB" id="2404451at2759"/>